<keyword evidence="4" id="KW-1185">Reference proteome</keyword>
<proteinExistence type="predicted"/>
<dbReference type="RefSeq" id="XP_009041574.1">
    <property type="nucleotide sequence ID" value="XM_009043326.1"/>
</dbReference>
<dbReference type="Pfam" id="PF23726">
    <property type="entry name" value="Beta-prop_RSE1_2nd"/>
    <property type="match status" value="1"/>
</dbReference>
<evidence type="ECO:0000259" key="2">
    <source>
        <dbReference type="Pfam" id="PF23726"/>
    </source>
</evidence>
<dbReference type="PANTHER" id="PTHR10644">
    <property type="entry name" value="DNA REPAIR/RNA PROCESSING CPSF FAMILY"/>
    <property type="match status" value="1"/>
</dbReference>
<dbReference type="EMBL" id="GL833163">
    <property type="protein sequence ID" value="EGB03719.1"/>
    <property type="molecule type" value="Genomic_DNA"/>
</dbReference>
<dbReference type="OrthoDB" id="433457at2759"/>
<name>F0YME4_AURAN</name>
<dbReference type="eggNOG" id="KOG1897">
    <property type="taxonomic scope" value="Eukaryota"/>
</dbReference>
<dbReference type="InterPro" id="IPR050358">
    <property type="entry name" value="RSE1/DDB1/CFT1"/>
</dbReference>
<dbReference type="Proteomes" id="UP000002729">
    <property type="component" value="Unassembled WGS sequence"/>
</dbReference>
<dbReference type="GeneID" id="20228817"/>
<gene>
    <name evidence="3" type="ORF">AURANDRAFT_72671</name>
</gene>
<dbReference type="Pfam" id="PF03178">
    <property type="entry name" value="CPSF_A"/>
    <property type="match status" value="1"/>
</dbReference>
<dbReference type="InterPro" id="IPR011041">
    <property type="entry name" value="Quinoprot_gluc/sorb_DH_b-prop"/>
</dbReference>
<dbReference type="SUPFAM" id="SSF50952">
    <property type="entry name" value="Soluble quinoprotein glucose dehydrogenase"/>
    <property type="match status" value="1"/>
</dbReference>
<accession>F0YME4</accession>
<dbReference type="InterPro" id="IPR004871">
    <property type="entry name" value="RSE1/DDB1/CPSF1_C"/>
</dbReference>
<dbReference type="GO" id="GO:0003676">
    <property type="term" value="F:nucleic acid binding"/>
    <property type="evidence" value="ECO:0007669"/>
    <property type="project" value="InterPro"/>
</dbReference>
<dbReference type="AlphaFoldDB" id="F0YME4"/>
<evidence type="ECO:0000313" key="4">
    <source>
        <dbReference type="Proteomes" id="UP000002729"/>
    </source>
</evidence>
<organism evidence="4">
    <name type="scientific">Aureococcus anophagefferens</name>
    <name type="common">Harmful bloom alga</name>
    <dbReference type="NCBI Taxonomy" id="44056"/>
    <lineage>
        <taxon>Eukaryota</taxon>
        <taxon>Sar</taxon>
        <taxon>Stramenopiles</taxon>
        <taxon>Ochrophyta</taxon>
        <taxon>Pelagophyceae</taxon>
        <taxon>Pelagomonadales</taxon>
        <taxon>Pelagomonadaceae</taxon>
        <taxon>Aureococcus</taxon>
    </lineage>
</organism>
<protein>
    <recommendedName>
        <fullName evidence="5">DNA damage-binding protein 1</fullName>
    </recommendedName>
</protein>
<dbReference type="InterPro" id="IPR058543">
    <property type="entry name" value="Beta-prop_RSE1/DDB1/CPSF1_2nd"/>
</dbReference>
<dbReference type="InParanoid" id="F0YME4"/>
<evidence type="ECO:0008006" key="5">
    <source>
        <dbReference type="Google" id="ProtNLM"/>
    </source>
</evidence>
<reference evidence="3 4" key="1">
    <citation type="journal article" date="2011" name="Proc. Natl. Acad. Sci. U.S.A.">
        <title>Niche of harmful alga Aureococcus anophagefferens revealed through ecogenomics.</title>
        <authorList>
            <person name="Gobler C.J."/>
            <person name="Berry D.L."/>
            <person name="Dyhrman S.T."/>
            <person name="Wilhelm S.W."/>
            <person name="Salamov A."/>
            <person name="Lobanov A.V."/>
            <person name="Zhang Y."/>
            <person name="Collier J.L."/>
            <person name="Wurch L.L."/>
            <person name="Kustka A.B."/>
            <person name="Dill B.D."/>
            <person name="Shah M."/>
            <person name="VerBerkmoes N.C."/>
            <person name="Kuo A."/>
            <person name="Terry A."/>
            <person name="Pangilinan J."/>
            <person name="Lindquist E.A."/>
            <person name="Lucas S."/>
            <person name="Paulsen I.T."/>
            <person name="Hattenrath-Lehmann T.K."/>
            <person name="Talmage S.C."/>
            <person name="Walker E.A."/>
            <person name="Koch F."/>
            <person name="Burson A.M."/>
            <person name="Marcoval M.A."/>
            <person name="Tang Y.Z."/>
            <person name="Lecleir G.R."/>
            <person name="Coyne K.J."/>
            <person name="Berg G.M."/>
            <person name="Bertrand E.M."/>
            <person name="Saito M.A."/>
            <person name="Gladyshev V.N."/>
            <person name="Grigoriev I.V."/>
        </authorList>
    </citation>
    <scope>NUCLEOTIDE SEQUENCE [LARGE SCALE GENOMIC DNA]</scope>
    <source>
        <strain evidence="4">CCMP 1984</strain>
    </source>
</reference>
<evidence type="ECO:0000259" key="1">
    <source>
        <dbReference type="Pfam" id="PF03178"/>
    </source>
</evidence>
<dbReference type="GO" id="GO:0005634">
    <property type="term" value="C:nucleus"/>
    <property type="evidence" value="ECO:0007669"/>
    <property type="project" value="InterPro"/>
</dbReference>
<dbReference type="Gene3D" id="2.130.10.10">
    <property type="entry name" value="YVTN repeat-like/Quinoprotein amine dehydrogenase"/>
    <property type="match status" value="2"/>
</dbReference>
<evidence type="ECO:0000313" key="3">
    <source>
        <dbReference type="EMBL" id="EGB03719.1"/>
    </source>
</evidence>
<sequence length="760" mass="82104">MCVVEPADAEGQGRIVACCGAGDAGTLHIVHDGLDVTGTASRSPTRITNLSLILSSRGEMVIVSTEAATHAFLVANDGSTTAFPSNPQGFDETISTIYCCNLGDAAVQVTPRAISKFYTGENRRKLKTWRPKDGRITAATGNNGAVILISLSNGKLVLLDCDVEPIASAALDDEASCVALSPSGSASFKDLGMAHATAVSVWSDPVSCVSVYDSILNKIHDPTITWQDKSSNEQTLQFVRALVLSEINEKPYLFCASGDGLVTVYQFACGNDVVTTTRLRAVSLGVLPARVLILGAFDRMARSVLCFSDRACVVRRGCASHLQWVVASAKAFGETTEWRYYIVVPLHKKATTAILACGSQFAICKIDANQGIKVVSVPLAEQPLCICHDLQSHLFAVCTIDHREGDNQGVIRFLRDEAPYNDVHREALEPLEIPLCCSIISLDSISTYKDQRAHFVVGTAFAAQENDFEPCSGRMIIFRSGQANVAPSVLFFVEANGAVYDVAAMRASLLVCAVNHAIHIYDPVVRDNRRGHLKPRASYDGLVVALKVQCYGNLIVVGDMMRSVTLLNLIRQKMIIVEVACDYNTNWVCALEVIGDGSFIIADASGSLVALESLYGNSDKGYFLESRAKMHLGDVVTCFARGSIMTQDDWRNPKVSKVATPLIFGCVTSSRVLVLTPLIARYQVSGAIGCIVSIDDVTHSLLERLSKVLLEFHSGVGDFDHETFQALHNNVATCNAAPMDDFIDANGHDQRAEALTLVHE</sequence>
<feature type="domain" description="RSE1/DDB1/CPSF1 second beta-propeller" evidence="2">
    <location>
        <begin position="58"/>
        <end position="324"/>
    </location>
</feature>
<dbReference type="InterPro" id="IPR015943">
    <property type="entry name" value="WD40/YVTN_repeat-like_dom_sf"/>
</dbReference>
<dbReference type="KEGG" id="aaf:AURANDRAFT_72671"/>
<feature type="domain" description="RSE1/DDB1/CPSF1 C-terminal" evidence="1">
    <location>
        <begin position="421"/>
        <end position="745"/>
    </location>
</feature>